<dbReference type="ESTHER" id="accpu-c7rui6">
    <property type="family name" value="Duf_900"/>
</dbReference>
<gene>
    <name evidence="2" type="ordered locus">CAP2UW1_1731</name>
</gene>
<dbReference type="EMBL" id="CP001715">
    <property type="protein sequence ID" value="ACV35038.1"/>
    <property type="molecule type" value="Genomic_DNA"/>
</dbReference>
<dbReference type="AlphaFoldDB" id="C7RUI6"/>
<accession>C7RUI6</accession>
<protein>
    <recommendedName>
        <fullName evidence="3">Alpha/beta hydrolase</fullName>
    </recommendedName>
</protein>
<dbReference type="HOGENOM" id="CLU_065348_0_0_4"/>
<reference evidence="2" key="2">
    <citation type="submission" date="2009-09" db="EMBL/GenBank/DDBJ databases">
        <title>Complete sequence of chromosome of Candidatus Accumulibacter phosphatis clade IIA str. UW-1.</title>
        <authorList>
            <consortium name="US DOE Joint Genome Institute"/>
            <person name="Martin H.G."/>
            <person name="Ivanova N."/>
            <person name="Kunin V."/>
            <person name="Warnecke F."/>
            <person name="Barry K."/>
            <person name="He S."/>
            <person name="Salamov A."/>
            <person name="Szeto E."/>
            <person name="Dalin E."/>
            <person name="Pangilinan J.L."/>
            <person name="Lapidus A."/>
            <person name="Lowry S."/>
            <person name="Kyrpides N.C."/>
            <person name="McMahon K.D."/>
            <person name="Hugenholtz P."/>
        </authorList>
    </citation>
    <scope>NUCLEOTIDE SEQUENCE [LARGE SCALE GENOMIC DNA]</scope>
    <source>
        <strain evidence="2">UW-1</strain>
    </source>
</reference>
<dbReference type="STRING" id="522306.CAP2UW1_1731"/>
<reference evidence="2" key="1">
    <citation type="submission" date="2009-08" db="EMBL/GenBank/DDBJ databases">
        <authorList>
            <consortium name="US DOE Joint Genome Institute"/>
            <person name="Lucas S."/>
            <person name="Copeland A."/>
            <person name="Lapidus A."/>
            <person name="Glavina del Rio T."/>
            <person name="Dalin E."/>
            <person name="Tice H."/>
            <person name="Bruce D."/>
            <person name="Barry K."/>
            <person name="Pitluck S."/>
            <person name="Lowry S."/>
            <person name="Larimer F."/>
            <person name="Land M."/>
            <person name="Hauser L."/>
            <person name="Kyrpides N."/>
            <person name="Ivanova N."/>
            <person name="McMahon K.D."/>
            <person name="Hugenholtz P."/>
        </authorList>
    </citation>
    <scope>NUCLEOTIDE SEQUENCE</scope>
    <source>
        <strain evidence="2">UW-1</strain>
    </source>
</reference>
<dbReference type="KEGG" id="app:CAP2UW1_1731"/>
<sequence precursor="true">MLIATTRNLESRQRPVVDHGNQPDPQDWFGEEFGDGLRFAMATPAKGGSDWDVRLLVEEGSISSGIESALRAPRGACVCYVHGINKRFEQTLEQASEIERSYGVDVFLFSWPSFIVPTANDPEGLEGLVERYRRARRNAEASGDCFDDFLQRIVQRAPPRSTSSPTVNLLLHSEGNFLLESYIKSAAFSGDEVRAFTNIILSQADLDYDGHRECLNRLASAGSSVYVTINTNDSTLRKAEKPNDGKRRLGNTRPEAVGASASAQYFDFTGGQGVGDTHRLWDTKTINENPVVSAFFSAILTGKAVEADPTFRAQFFVLSQIWPGPPV</sequence>
<evidence type="ECO:0000313" key="2">
    <source>
        <dbReference type="EMBL" id="ACV35038.1"/>
    </source>
</evidence>
<feature type="region of interest" description="Disordered" evidence="1">
    <location>
        <begin position="1"/>
        <end position="25"/>
    </location>
</feature>
<dbReference type="Pfam" id="PF05990">
    <property type="entry name" value="DUF900"/>
    <property type="match status" value="1"/>
</dbReference>
<dbReference type="InterPro" id="IPR010297">
    <property type="entry name" value="DUF900_hydrolase"/>
</dbReference>
<evidence type="ECO:0000256" key="1">
    <source>
        <dbReference type="SAM" id="MobiDB-lite"/>
    </source>
</evidence>
<evidence type="ECO:0008006" key="3">
    <source>
        <dbReference type="Google" id="ProtNLM"/>
    </source>
</evidence>
<dbReference type="eggNOG" id="COG4782">
    <property type="taxonomic scope" value="Bacteria"/>
</dbReference>
<name>C7RUI6_ACCRE</name>
<proteinExistence type="predicted"/>
<organism evidence="2">
    <name type="scientific">Accumulibacter regalis</name>
    <dbReference type="NCBI Taxonomy" id="522306"/>
    <lineage>
        <taxon>Bacteria</taxon>
        <taxon>Pseudomonadati</taxon>
        <taxon>Pseudomonadota</taxon>
        <taxon>Betaproteobacteria</taxon>
        <taxon>Candidatus Accumulibacter</taxon>
    </lineage>
</organism>